<reference evidence="2" key="1">
    <citation type="submission" date="2016-10" db="EMBL/GenBank/DDBJ databases">
        <authorList>
            <person name="Varghese N."/>
            <person name="Submissions S."/>
        </authorList>
    </citation>
    <scope>NUCLEOTIDE SEQUENCE [LARGE SCALE GENOMIC DNA]</scope>
    <source>
        <strain evidence="2">DSM 13234</strain>
    </source>
</reference>
<organism evidence="1 2">
    <name type="scientific">Magnetospirillum fulvum</name>
    <name type="common">Rhodospirillum fulvum</name>
    <dbReference type="NCBI Taxonomy" id="1082"/>
    <lineage>
        <taxon>Bacteria</taxon>
        <taxon>Pseudomonadati</taxon>
        <taxon>Pseudomonadota</taxon>
        <taxon>Alphaproteobacteria</taxon>
        <taxon>Rhodospirillales</taxon>
        <taxon>Rhodospirillaceae</taxon>
        <taxon>Magnetospirillum</taxon>
    </lineage>
</organism>
<protein>
    <submittedName>
        <fullName evidence="1">Uncharacterized protein</fullName>
    </submittedName>
</protein>
<evidence type="ECO:0000313" key="1">
    <source>
        <dbReference type="EMBL" id="SEH31205.1"/>
    </source>
</evidence>
<dbReference type="EMBL" id="FNWO01000003">
    <property type="protein sequence ID" value="SEH31205.1"/>
    <property type="molecule type" value="Genomic_DNA"/>
</dbReference>
<dbReference type="Proteomes" id="UP000182983">
    <property type="component" value="Unassembled WGS sequence"/>
</dbReference>
<keyword evidence="2" id="KW-1185">Reference proteome</keyword>
<gene>
    <name evidence="1" type="ORF">SAMN04244559_01103</name>
</gene>
<proteinExistence type="predicted"/>
<dbReference type="AlphaFoldDB" id="A0A1H6HAI9"/>
<name>A0A1H6HAI9_MAGFU</name>
<sequence length="48" mass="5521">MCDQFEVGTALWFRCIMDKLEKINNGDYKNVVEGLSDDQKKALIEALQ</sequence>
<evidence type="ECO:0000313" key="2">
    <source>
        <dbReference type="Proteomes" id="UP000182983"/>
    </source>
</evidence>
<accession>A0A1H6HAI9</accession>